<gene>
    <name evidence="7" type="ORF">HAQ05_23240</name>
</gene>
<comment type="subcellular location">
    <subcellularLocation>
        <location evidence="1">Cell membrane</location>
        <topology evidence="1">Multi-pass membrane protein</topology>
    </subcellularLocation>
</comment>
<sequence length="192" mass="20485">MLAFILFAFVASITPGPTNLIVLSTSARRGWRPCMPIILGACAGAACLVWVAGTGASTLLLPGLRPWANGAGLCWTLWLAWQIFNAPVTQITPAAGTEKPELGLVGAALLQWVNPKSWLMAMAVIGVFTAQGQRLNMLCLVFFLVSLPCMGTWALLGRGTARWLSSPTQMRWLNRALAVLLVLSSAAALLHT</sequence>
<feature type="transmembrane region" description="Helical" evidence="6">
    <location>
        <begin position="135"/>
        <end position="156"/>
    </location>
</feature>
<accession>A0ABR7Z7T3</accession>
<dbReference type="Proteomes" id="UP000805841">
    <property type="component" value="Unassembled WGS sequence"/>
</dbReference>
<keyword evidence="2" id="KW-1003">Cell membrane</keyword>
<evidence type="ECO:0000256" key="6">
    <source>
        <dbReference type="SAM" id="Phobius"/>
    </source>
</evidence>
<evidence type="ECO:0000256" key="4">
    <source>
        <dbReference type="ARBA" id="ARBA00022989"/>
    </source>
</evidence>
<evidence type="ECO:0000256" key="2">
    <source>
        <dbReference type="ARBA" id="ARBA00022475"/>
    </source>
</evidence>
<keyword evidence="4 6" id="KW-1133">Transmembrane helix</keyword>
<keyword evidence="8" id="KW-1185">Reference proteome</keyword>
<dbReference type="RefSeq" id="WP_190425121.1">
    <property type="nucleotide sequence ID" value="NZ_JAAOCA010000038.1"/>
</dbReference>
<reference evidence="7 8" key="1">
    <citation type="journal article" date="2020" name="Insects">
        <title>Bacteria Belonging to Pseudomonas typographi sp. nov. from the Bark Beetle Ips typographus Have Genomic Potential to Aid in the Host Ecology.</title>
        <authorList>
            <person name="Peral-Aranega E."/>
            <person name="Saati-Santamaria Z."/>
            <person name="Kolarik M."/>
            <person name="Rivas R."/>
            <person name="Garcia-Fraile P."/>
        </authorList>
    </citation>
    <scope>NUCLEOTIDE SEQUENCE [LARGE SCALE GENOMIC DNA]</scope>
    <source>
        <strain evidence="7 8">CA3A</strain>
    </source>
</reference>
<dbReference type="Pfam" id="PF01810">
    <property type="entry name" value="LysE"/>
    <property type="match status" value="1"/>
</dbReference>
<feature type="transmembrane region" description="Helical" evidence="6">
    <location>
        <begin position="36"/>
        <end position="60"/>
    </location>
</feature>
<evidence type="ECO:0000256" key="3">
    <source>
        <dbReference type="ARBA" id="ARBA00022692"/>
    </source>
</evidence>
<feature type="transmembrane region" description="Helical" evidence="6">
    <location>
        <begin position="172"/>
        <end position="190"/>
    </location>
</feature>
<protein>
    <submittedName>
        <fullName evidence="7">LysE family translocator</fullName>
    </submittedName>
</protein>
<feature type="transmembrane region" description="Helical" evidence="6">
    <location>
        <begin position="104"/>
        <end position="128"/>
    </location>
</feature>
<dbReference type="EMBL" id="JAAOCA010000038">
    <property type="protein sequence ID" value="MBD1601595.1"/>
    <property type="molecule type" value="Genomic_DNA"/>
</dbReference>
<dbReference type="PANTHER" id="PTHR30086:SF20">
    <property type="entry name" value="ARGININE EXPORTER PROTEIN ARGO-RELATED"/>
    <property type="match status" value="1"/>
</dbReference>
<name>A0ABR7Z7T3_9PSED</name>
<keyword evidence="3 6" id="KW-0812">Transmembrane</keyword>
<organism evidence="7 8">
    <name type="scientific">Pseudomonas typographi</name>
    <dbReference type="NCBI Taxonomy" id="2715964"/>
    <lineage>
        <taxon>Bacteria</taxon>
        <taxon>Pseudomonadati</taxon>
        <taxon>Pseudomonadota</taxon>
        <taxon>Gammaproteobacteria</taxon>
        <taxon>Pseudomonadales</taxon>
        <taxon>Pseudomonadaceae</taxon>
        <taxon>Pseudomonas</taxon>
    </lineage>
</organism>
<dbReference type="PANTHER" id="PTHR30086">
    <property type="entry name" value="ARGININE EXPORTER PROTEIN ARGO"/>
    <property type="match status" value="1"/>
</dbReference>
<evidence type="ECO:0000256" key="1">
    <source>
        <dbReference type="ARBA" id="ARBA00004651"/>
    </source>
</evidence>
<dbReference type="InterPro" id="IPR001123">
    <property type="entry name" value="LeuE-type"/>
</dbReference>
<evidence type="ECO:0000313" key="7">
    <source>
        <dbReference type="EMBL" id="MBD1601595.1"/>
    </source>
</evidence>
<comment type="caution">
    <text evidence="7">The sequence shown here is derived from an EMBL/GenBank/DDBJ whole genome shotgun (WGS) entry which is preliminary data.</text>
</comment>
<evidence type="ECO:0000313" key="8">
    <source>
        <dbReference type="Proteomes" id="UP000805841"/>
    </source>
</evidence>
<evidence type="ECO:0000256" key="5">
    <source>
        <dbReference type="ARBA" id="ARBA00023136"/>
    </source>
</evidence>
<keyword evidence="5 6" id="KW-0472">Membrane</keyword>
<proteinExistence type="predicted"/>